<evidence type="ECO:0000259" key="2">
    <source>
        <dbReference type="Pfam" id="PF20241"/>
    </source>
</evidence>
<feature type="compositionally biased region" description="Basic and acidic residues" evidence="1">
    <location>
        <begin position="8"/>
        <end position="19"/>
    </location>
</feature>
<dbReference type="InterPro" id="IPR046533">
    <property type="entry name" value="DUF6598"/>
</dbReference>
<sequence length="319" mass="35633">MDPAYVEKPTENSDSKESDLEQSCISTSEEEINGGGVILDEDHPWLDRAYYLKRCPSINDAFCFEIFEVRVSHSTKTSGKIHGTIYIDSSLGVYNLYKRNKNNAETISFPGTITLAGLPFALRADDPFIMHLDLWHGSDEVSKGFTTEISPFGWRLVDEDITDEVRGRNGAALVTYAVVSSPLVASVEVILIKGNRKSGAKIYGTITASMTGWDVKRVLFCKKRAKYISVNRSEPIPLLRSLLIVARTSALHVDLDLADAFSFPNAPIASGVAKFSFDCDRAETTQTISGKFGEIEVKVNWWCYYSHQETYKIRNRYGV</sequence>
<feature type="domain" description="DUF6598" evidence="2">
    <location>
        <begin position="65"/>
        <end position="299"/>
    </location>
</feature>
<evidence type="ECO:0000313" key="3">
    <source>
        <dbReference type="EMBL" id="KAJ4760049.1"/>
    </source>
</evidence>
<reference evidence="3" key="1">
    <citation type="submission" date="2022-08" db="EMBL/GenBank/DDBJ databases">
        <authorList>
            <person name="Marques A."/>
        </authorList>
    </citation>
    <scope>NUCLEOTIDE SEQUENCE</scope>
    <source>
        <strain evidence="3">RhyPub2mFocal</strain>
        <tissue evidence="3">Leaves</tissue>
    </source>
</reference>
<evidence type="ECO:0000313" key="4">
    <source>
        <dbReference type="Proteomes" id="UP001140206"/>
    </source>
</evidence>
<feature type="region of interest" description="Disordered" evidence="1">
    <location>
        <begin position="1"/>
        <end position="20"/>
    </location>
</feature>
<proteinExistence type="predicted"/>
<protein>
    <submittedName>
        <fullName evidence="3">rRNA N-glycosidase</fullName>
    </submittedName>
</protein>
<dbReference type="Pfam" id="PF20241">
    <property type="entry name" value="DUF6598"/>
    <property type="match status" value="1"/>
</dbReference>
<dbReference type="PANTHER" id="PTHR33065:SF88">
    <property type="entry name" value="OS11G0104220 PROTEIN"/>
    <property type="match status" value="1"/>
</dbReference>
<dbReference type="EMBL" id="JAMFTS010000004">
    <property type="protein sequence ID" value="KAJ4760049.1"/>
    <property type="molecule type" value="Genomic_DNA"/>
</dbReference>
<gene>
    <name evidence="3" type="ORF">LUZ62_070424</name>
</gene>
<dbReference type="PANTHER" id="PTHR33065">
    <property type="entry name" value="OS07G0486400 PROTEIN"/>
    <property type="match status" value="1"/>
</dbReference>
<name>A0AAV8CWA4_9POAL</name>
<organism evidence="3 4">
    <name type="scientific">Rhynchospora pubera</name>
    <dbReference type="NCBI Taxonomy" id="906938"/>
    <lineage>
        <taxon>Eukaryota</taxon>
        <taxon>Viridiplantae</taxon>
        <taxon>Streptophyta</taxon>
        <taxon>Embryophyta</taxon>
        <taxon>Tracheophyta</taxon>
        <taxon>Spermatophyta</taxon>
        <taxon>Magnoliopsida</taxon>
        <taxon>Liliopsida</taxon>
        <taxon>Poales</taxon>
        <taxon>Cyperaceae</taxon>
        <taxon>Cyperoideae</taxon>
        <taxon>Rhynchosporeae</taxon>
        <taxon>Rhynchospora</taxon>
    </lineage>
</organism>
<accession>A0AAV8CWA4</accession>
<dbReference type="Proteomes" id="UP001140206">
    <property type="component" value="Chromosome 4"/>
</dbReference>
<comment type="caution">
    <text evidence="3">The sequence shown here is derived from an EMBL/GenBank/DDBJ whole genome shotgun (WGS) entry which is preliminary data.</text>
</comment>
<dbReference type="AlphaFoldDB" id="A0AAV8CWA4"/>
<keyword evidence="4" id="KW-1185">Reference proteome</keyword>
<evidence type="ECO:0000256" key="1">
    <source>
        <dbReference type="SAM" id="MobiDB-lite"/>
    </source>
</evidence>